<dbReference type="CDD" id="cd03445">
    <property type="entry name" value="Thioesterase_II_repeat2"/>
    <property type="match status" value="1"/>
</dbReference>
<name>A0AAE3T2M0_9BURK</name>
<dbReference type="AlphaFoldDB" id="A0AAE3T2M0"/>
<dbReference type="Pfam" id="PF02551">
    <property type="entry name" value="Acyl_CoA_thio"/>
    <property type="match status" value="1"/>
</dbReference>
<dbReference type="RefSeq" id="WP_271429765.1">
    <property type="nucleotide sequence ID" value="NZ_JAQIPB010000010.1"/>
</dbReference>
<dbReference type="InterPro" id="IPR042171">
    <property type="entry name" value="Acyl-CoA_hotdog"/>
</dbReference>
<dbReference type="InterPro" id="IPR003703">
    <property type="entry name" value="Acyl_CoA_thio"/>
</dbReference>
<evidence type="ECO:0000256" key="8">
    <source>
        <dbReference type="ARBA" id="ARBA00079653"/>
    </source>
</evidence>
<dbReference type="EMBL" id="JAQIPB010000010">
    <property type="protein sequence ID" value="MDA7418552.1"/>
    <property type="molecule type" value="Genomic_DNA"/>
</dbReference>
<accession>A0AAE3T2M0</accession>
<keyword evidence="3" id="KW-0378">Hydrolase</keyword>
<sequence length="295" mass="32699">MTEIPTTACLVEDLVALMRLEQVAPDRFRAQSEDLGTPAVFGGQVLGQALMAASQTVDADRPVHSMHAYFLLPGEHAPIDYSVDRVRDGRSFTTRHVLARQEGRIIFEMAASFQTVDQGLEHQLEMPALAGPESLPSELEQRLAIGDRLPARWRVKGTQPHGIEYRRVEDDDLLAPVPREGGSALWMRAVAPLPDDPIVHRALLAYASDHGLLRGAMVPHGYSFLSGRVRAASLDHAMWFHRDFRFDDWLLYVIDSPSASGARGLCRGSVFTRDGRLVASTAQEGMLRILEKPML</sequence>
<dbReference type="GO" id="GO:0009062">
    <property type="term" value="P:fatty acid catabolic process"/>
    <property type="evidence" value="ECO:0007669"/>
    <property type="project" value="TreeGrafter"/>
</dbReference>
<dbReference type="Pfam" id="PF13622">
    <property type="entry name" value="4HBT_3"/>
    <property type="match status" value="1"/>
</dbReference>
<feature type="domain" description="Acyl-CoA thioesterase 2 C-terminal" evidence="9">
    <location>
        <begin position="185"/>
        <end position="286"/>
    </location>
</feature>
<evidence type="ECO:0000256" key="5">
    <source>
        <dbReference type="ARBA" id="ARBA00038894"/>
    </source>
</evidence>
<dbReference type="InterPro" id="IPR029069">
    <property type="entry name" value="HotDog_dom_sf"/>
</dbReference>
<dbReference type="PANTHER" id="PTHR11066">
    <property type="entry name" value="ACYL-COA THIOESTERASE"/>
    <property type="match status" value="1"/>
</dbReference>
<evidence type="ECO:0000313" key="11">
    <source>
        <dbReference type="EMBL" id="MDA7418552.1"/>
    </source>
</evidence>
<dbReference type="GO" id="GO:0006637">
    <property type="term" value="P:acyl-CoA metabolic process"/>
    <property type="evidence" value="ECO:0007669"/>
    <property type="project" value="InterPro"/>
</dbReference>
<evidence type="ECO:0000256" key="2">
    <source>
        <dbReference type="ARBA" id="ARBA00011881"/>
    </source>
</evidence>
<dbReference type="GO" id="GO:0005829">
    <property type="term" value="C:cytosol"/>
    <property type="evidence" value="ECO:0007669"/>
    <property type="project" value="TreeGrafter"/>
</dbReference>
<comment type="caution">
    <text evidence="11">The sequence shown here is derived from an EMBL/GenBank/DDBJ whole genome shotgun (WGS) entry which is preliminary data.</text>
</comment>
<dbReference type="Gene3D" id="2.40.160.210">
    <property type="entry name" value="Acyl-CoA thioesterase, double hotdog domain"/>
    <property type="match status" value="1"/>
</dbReference>
<dbReference type="EC" id="3.1.2.20" evidence="5"/>
<dbReference type="PANTHER" id="PTHR11066:SF34">
    <property type="entry name" value="ACYL-COENZYME A THIOESTERASE 8"/>
    <property type="match status" value="1"/>
</dbReference>
<dbReference type="InterPro" id="IPR049449">
    <property type="entry name" value="TesB_ACOT8-like_N"/>
</dbReference>
<dbReference type="SUPFAM" id="SSF54637">
    <property type="entry name" value="Thioesterase/thiol ester dehydrase-isomerase"/>
    <property type="match status" value="2"/>
</dbReference>
<dbReference type="GO" id="GO:0047617">
    <property type="term" value="F:fatty acyl-CoA hydrolase activity"/>
    <property type="evidence" value="ECO:0007669"/>
    <property type="project" value="UniProtKB-EC"/>
</dbReference>
<gene>
    <name evidence="11" type="ORF">PGB34_19445</name>
</gene>
<dbReference type="InterPro" id="IPR025652">
    <property type="entry name" value="TesB_C"/>
</dbReference>
<dbReference type="CDD" id="cd03444">
    <property type="entry name" value="Thioesterase_II_repeat1"/>
    <property type="match status" value="1"/>
</dbReference>
<evidence type="ECO:0000259" key="10">
    <source>
        <dbReference type="Pfam" id="PF13622"/>
    </source>
</evidence>
<evidence type="ECO:0000256" key="3">
    <source>
        <dbReference type="ARBA" id="ARBA00022801"/>
    </source>
</evidence>
<evidence type="ECO:0000259" key="9">
    <source>
        <dbReference type="Pfam" id="PF02551"/>
    </source>
</evidence>
<dbReference type="Proteomes" id="UP001212602">
    <property type="component" value="Unassembled WGS sequence"/>
</dbReference>
<dbReference type="FunFam" id="2.40.160.210:FF:000001">
    <property type="entry name" value="Acyl-CoA thioesterase II"/>
    <property type="match status" value="1"/>
</dbReference>
<reference evidence="11" key="1">
    <citation type="submission" date="2023-01" db="EMBL/GenBank/DDBJ databases">
        <title>Xenophilus mangrovi sp. nov., isolated from soil of Mangrove nature reserve.</title>
        <authorList>
            <person name="Xu S."/>
            <person name="Liu Z."/>
            <person name="Xu Y."/>
        </authorList>
    </citation>
    <scope>NUCLEOTIDE SEQUENCE</scope>
    <source>
        <strain evidence="11">YW8</strain>
    </source>
</reference>
<evidence type="ECO:0000313" key="12">
    <source>
        <dbReference type="Proteomes" id="UP001212602"/>
    </source>
</evidence>
<comment type="catalytic activity">
    <reaction evidence="6">
        <text>a fatty acyl-CoA + H2O = a fatty acid + CoA + H(+)</text>
        <dbReference type="Rhea" id="RHEA:16781"/>
        <dbReference type="ChEBI" id="CHEBI:15377"/>
        <dbReference type="ChEBI" id="CHEBI:15378"/>
        <dbReference type="ChEBI" id="CHEBI:28868"/>
        <dbReference type="ChEBI" id="CHEBI:57287"/>
        <dbReference type="ChEBI" id="CHEBI:77636"/>
        <dbReference type="EC" id="3.1.2.20"/>
    </reaction>
    <physiologicalReaction direction="left-to-right" evidence="6">
        <dbReference type="Rhea" id="RHEA:16782"/>
    </physiologicalReaction>
</comment>
<evidence type="ECO:0000256" key="4">
    <source>
        <dbReference type="ARBA" id="ARBA00023098"/>
    </source>
</evidence>
<feature type="domain" description="Acyl-CoA thioesterase-like N-terminal HotDog" evidence="10">
    <location>
        <begin position="39"/>
        <end position="114"/>
    </location>
</feature>
<evidence type="ECO:0000256" key="6">
    <source>
        <dbReference type="ARBA" id="ARBA00050943"/>
    </source>
</evidence>
<evidence type="ECO:0000256" key="1">
    <source>
        <dbReference type="ARBA" id="ARBA00006538"/>
    </source>
</evidence>
<keyword evidence="4" id="KW-0443">Lipid metabolism</keyword>
<comment type="similarity">
    <text evidence="1">Belongs to the C/M/P thioester hydrolase family.</text>
</comment>
<keyword evidence="12" id="KW-1185">Reference proteome</keyword>
<comment type="subunit">
    <text evidence="2">Homotetramer.</text>
</comment>
<protein>
    <recommendedName>
        <fullName evidence="7">Acyl-CoA thioesterase 2</fullName>
        <ecNumber evidence="5">3.1.2.20</ecNumber>
    </recommendedName>
    <alternativeName>
        <fullName evidence="8">Thioesterase II</fullName>
    </alternativeName>
</protein>
<organism evidence="11 12">
    <name type="scientific">Xenophilus arseniciresistens</name>
    <dbReference type="NCBI Taxonomy" id="1283306"/>
    <lineage>
        <taxon>Bacteria</taxon>
        <taxon>Pseudomonadati</taxon>
        <taxon>Pseudomonadota</taxon>
        <taxon>Betaproteobacteria</taxon>
        <taxon>Burkholderiales</taxon>
        <taxon>Comamonadaceae</taxon>
        <taxon>Xenophilus</taxon>
    </lineage>
</organism>
<proteinExistence type="inferred from homology"/>
<evidence type="ECO:0000256" key="7">
    <source>
        <dbReference type="ARBA" id="ARBA00071120"/>
    </source>
</evidence>